<proteinExistence type="inferred from homology"/>
<reference evidence="6 7" key="1">
    <citation type="submission" date="2024-11" db="EMBL/GenBank/DDBJ databases">
        <title>Using genomics to understand microbial adaptation to soil warming.</title>
        <authorList>
            <person name="Deangelis K.M. PhD."/>
        </authorList>
    </citation>
    <scope>NUCLEOTIDE SEQUENCE [LARGE SCALE GENOMIC DNA]</scope>
    <source>
        <strain evidence="6 7">GAS97</strain>
    </source>
</reference>
<dbReference type="Pfam" id="PF05199">
    <property type="entry name" value="GMC_oxred_C"/>
    <property type="match status" value="1"/>
</dbReference>
<dbReference type="Gene3D" id="3.30.560.10">
    <property type="entry name" value="Glucose Oxidase, domain 3"/>
    <property type="match status" value="1"/>
</dbReference>
<dbReference type="PIRSF" id="PIRSF000137">
    <property type="entry name" value="Alcohol_oxidase"/>
    <property type="match status" value="1"/>
</dbReference>
<accession>A0ABW8MJH2</accession>
<dbReference type="SUPFAM" id="SSF51905">
    <property type="entry name" value="FAD/NAD(P)-binding domain"/>
    <property type="match status" value="1"/>
</dbReference>
<keyword evidence="3" id="KW-0285">Flavoprotein</keyword>
<gene>
    <name evidence="6" type="ORF">ABH943_003848</name>
</gene>
<dbReference type="PROSITE" id="PS51257">
    <property type="entry name" value="PROKAR_LIPOPROTEIN"/>
    <property type="match status" value="1"/>
</dbReference>
<evidence type="ECO:0000259" key="5">
    <source>
        <dbReference type="PROSITE" id="PS00624"/>
    </source>
</evidence>
<evidence type="ECO:0000313" key="7">
    <source>
        <dbReference type="Proteomes" id="UP001620514"/>
    </source>
</evidence>
<evidence type="ECO:0000313" key="6">
    <source>
        <dbReference type="EMBL" id="MFK4443826.1"/>
    </source>
</evidence>
<keyword evidence="6" id="KW-0560">Oxidoreductase</keyword>
<dbReference type="Proteomes" id="UP001620514">
    <property type="component" value="Unassembled WGS sequence"/>
</dbReference>
<comment type="cofactor">
    <cofactor evidence="1">
        <name>FAD</name>
        <dbReference type="ChEBI" id="CHEBI:57692"/>
    </cofactor>
</comment>
<keyword evidence="7" id="KW-1185">Reference proteome</keyword>
<evidence type="ECO:0000256" key="4">
    <source>
        <dbReference type="ARBA" id="ARBA00022827"/>
    </source>
</evidence>
<dbReference type="RefSeq" id="WP_404608672.1">
    <property type="nucleotide sequence ID" value="NZ_JBIYDN010000011.1"/>
</dbReference>
<dbReference type="InterPro" id="IPR012132">
    <property type="entry name" value="GMC_OxRdtase"/>
</dbReference>
<sequence length="549" mass="59623">MNKLRSSSATYVIVGGGTSGCVVASRLSEDPSVTVILLEEGPRDSSPYIRFPGTYYKTAQGGLLKRYRWEPEIGYERDENDTMAQASVLGGGSSVNGMVYVRGNPQDYDSWEAAGAHGWAFRDVLPYFLRAESNADFANEYHGTRGSVGISFPASVHPLTRKWLQACQQSGLQYVPDFNGGAQDGCGLYQVAVKDGLRSSSASAYLRPAEKRGNLTVLVGAKVLRILVEKERAVGVEYTVDGEKKQVFADSEVVVSSGTINSPKLLMLSGIGHAALLEQHGIDVHSDLPGVGQNLQDHLEMSLVYQMRAGADSYDKFKKLHWKAWAALQYAVARSGPIASNLIEGGAFCRGTQTDLPPDLQYFFIVGAGVEEGTQSVPGGTGCTLNFEHVQPRSRGEVSLRSANPDDAPRIVPNYMVEQYDVERLAEGFLIGQEIMSQPAIQPYIDREHYPGRQFASRTELGEYLRKNARAALHPVGTCRMGSDPLCVVDPELRVRGIANLRVADASVMPRIPSGNTNAACTMIGEKASDLIRGKRHSSPKSLLTESQG</sequence>
<dbReference type="InterPro" id="IPR007867">
    <property type="entry name" value="GMC_OxRtase_C"/>
</dbReference>
<dbReference type="InterPro" id="IPR036188">
    <property type="entry name" value="FAD/NAD-bd_sf"/>
</dbReference>
<name>A0ABW8MJH2_9BURK</name>
<dbReference type="PANTHER" id="PTHR11552:SF147">
    <property type="entry name" value="CHOLINE DEHYDROGENASE, MITOCHONDRIAL"/>
    <property type="match status" value="1"/>
</dbReference>
<protein>
    <submittedName>
        <fullName evidence="6">Choline dehydrogenase</fullName>
        <ecNumber evidence="6">1.1.99.1</ecNumber>
    </submittedName>
</protein>
<evidence type="ECO:0000256" key="2">
    <source>
        <dbReference type="ARBA" id="ARBA00010790"/>
    </source>
</evidence>
<feature type="domain" description="Glucose-methanol-choline oxidoreductase N-terminal" evidence="5">
    <location>
        <begin position="258"/>
        <end position="272"/>
    </location>
</feature>
<dbReference type="GO" id="GO:0008812">
    <property type="term" value="F:choline dehydrogenase activity"/>
    <property type="evidence" value="ECO:0007669"/>
    <property type="project" value="UniProtKB-EC"/>
</dbReference>
<dbReference type="InterPro" id="IPR000172">
    <property type="entry name" value="GMC_OxRdtase_N"/>
</dbReference>
<evidence type="ECO:0000256" key="3">
    <source>
        <dbReference type="ARBA" id="ARBA00022630"/>
    </source>
</evidence>
<comment type="caution">
    <text evidence="6">The sequence shown here is derived from an EMBL/GenBank/DDBJ whole genome shotgun (WGS) entry which is preliminary data.</text>
</comment>
<organism evidence="6 7">
    <name type="scientific">Caballeronia udeis</name>
    <dbReference type="NCBI Taxonomy" id="1232866"/>
    <lineage>
        <taxon>Bacteria</taxon>
        <taxon>Pseudomonadati</taxon>
        <taxon>Pseudomonadota</taxon>
        <taxon>Betaproteobacteria</taxon>
        <taxon>Burkholderiales</taxon>
        <taxon>Burkholderiaceae</taxon>
        <taxon>Caballeronia</taxon>
    </lineage>
</organism>
<comment type="similarity">
    <text evidence="2">Belongs to the GMC oxidoreductase family.</text>
</comment>
<dbReference type="EC" id="1.1.99.1" evidence="6"/>
<dbReference type="Gene3D" id="3.50.50.60">
    <property type="entry name" value="FAD/NAD(P)-binding domain"/>
    <property type="match status" value="1"/>
</dbReference>
<keyword evidence="4" id="KW-0274">FAD</keyword>
<dbReference type="PANTHER" id="PTHR11552">
    <property type="entry name" value="GLUCOSE-METHANOL-CHOLINE GMC OXIDOREDUCTASE"/>
    <property type="match status" value="1"/>
</dbReference>
<dbReference type="Pfam" id="PF00732">
    <property type="entry name" value="GMC_oxred_N"/>
    <property type="match status" value="1"/>
</dbReference>
<evidence type="ECO:0000256" key="1">
    <source>
        <dbReference type="ARBA" id="ARBA00001974"/>
    </source>
</evidence>
<dbReference type="PROSITE" id="PS00624">
    <property type="entry name" value="GMC_OXRED_2"/>
    <property type="match status" value="1"/>
</dbReference>
<dbReference type="SUPFAM" id="SSF54373">
    <property type="entry name" value="FAD-linked reductases, C-terminal domain"/>
    <property type="match status" value="1"/>
</dbReference>
<dbReference type="EMBL" id="JBIYDN010000011">
    <property type="protein sequence ID" value="MFK4443826.1"/>
    <property type="molecule type" value="Genomic_DNA"/>
</dbReference>